<evidence type="ECO:0000313" key="2">
    <source>
        <dbReference type="Proteomes" id="UP000011864"/>
    </source>
</evidence>
<protein>
    <recommendedName>
        <fullName evidence="3">SPOR domain-containing protein</fullName>
    </recommendedName>
</protein>
<dbReference type="KEGG" id="gps:C427_4290"/>
<dbReference type="OrthoDB" id="6397778at2"/>
<name>K6Z021_9ALTE</name>
<gene>
    <name evidence="1" type="ORF">C427_4290</name>
</gene>
<sequence>MKLLVLIGICSCLSGCALTLEMMAISGISYLATGKSLSDNAFSLVTNRDCALHRVMTNEAICAENTLPTSDTNDVFLLARSEMSDTIKTKVTTARSTFNSVPEEFEDEPSAFIATLNTANIRSFSIAIEETKRPLTEYLPAQTFAVVGSFNSYQYAQRRNDKYVNFNPQIIKNQADSATQYRVVVGPITHDDFIAGLPTMVGAETQLPWEIDLCVKGMSPPPCNNTYVMNTLEHQSATWIAASITPETLTLQ</sequence>
<proteinExistence type="predicted"/>
<evidence type="ECO:0008006" key="3">
    <source>
        <dbReference type="Google" id="ProtNLM"/>
    </source>
</evidence>
<keyword evidence="2" id="KW-1185">Reference proteome</keyword>
<dbReference type="eggNOG" id="ENOG5030QJG">
    <property type="taxonomic scope" value="Bacteria"/>
</dbReference>
<reference evidence="1 2" key="1">
    <citation type="journal article" date="2013" name="Genome Announc.">
        <title>Complete Genome Sequence of Glaciecola psychrophila Strain 170T.</title>
        <authorList>
            <person name="Yin J."/>
            <person name="Chen J."/>
            <person name="Liu G."/>
            <person name="Yu Y."/>
            <person name="Song L."/>
            <person name="Wang X."/>
            <person name="Qu X."/>
        </authorList>
    </citation>
    <scope>NUCLEOTIDE SEQUENCE [LARGE SCALE GENOMIC DNA]</scope>
    <source>
        <strain evidence="1 2">170</strain>
    </source>
</reference>
<dbReference type="AlphaFoldDB" id="K6Z021"/>
<dbReference type="HOGENOM" id="CLU_1033923_0_0_6"/>
<dbReference type="Proteomes" id="UP000011864">
    <property type="component" value="Chromosome"/>
</dbReference>
<dbReference type="STRING" id="1129794.C427_4290"/>
<dbReference type="RefSeq" id="WP_007639362.1">
    <property type="nucleotide sequence ID" value="NC_020514.1"/>
</dbReference>
<dbReference type="EMBL" id="CP003837">
    <property type="protein sequence ID" value="AGH46392.1"/>
    <property type="molecule type" value="Genomic_DNA"/>
</dbReference>
<accession>K6Z021</accession>
<evidence type="ECO:0000313" key="1">
    <source>
        <dbReference type="EMBL" id="AGH46392.1"/>
    </source>
</evidence>
<dbReference type="PATRIC" id="fig|1129794.4.peg.4269"/>
<organism evidence="1 2">
    <name type="scientific">Paraglaciecola psychrophila 170</name>
    <dbReference type="NCBI Taxonomy" id="1129794"/>
    <lineage>
        <taxon>Bacteria</taxon>
        <taxon>Pseudomonadati</taxon>
        <taxon>Pseudomonadota</taxon>
        <taxon>Gammaproteobacteria</taxon>
        <taxon>Alteromonadales</taxon>
        <taxon>Alteromonadaceae</taxon>
        <taxon>Paraglaciecola</taxon>
    </lineage>
</organism>